<dbReference type="InterPro" id="IPR011083">
    <property type="entry name" value="Phage_tail_collar_dom"/>
</dbReference>
<evidence type="ECO:0000256" key="1">
    <source>
        <dbReference type="SAM" id="SignalP"/>
    </source>
</evidence>
<dbReference type="InterPro" id="IPR037053">
    <property type="entry name" value="Phage_tail_collar_dom_sf"/>
</dbReference>
<feature type="domain" description="Phage tail collar" evidence="2">
    <location>
        <begin position="27"/>
        <end position="83"/>
    </location>
</feature>
<dbReference type="Gene3D" id="3.90.1340.10">
    <property type="entry name" value="Phage tail collar domain"/>
    <property type="match status" value="1"/>
</dbReference>
<keyword evidence="4" id="KW-1185">Reference proteome</keyword>
<evidence type="ECO:0000313" key="4">
    <source>
        <dbReference type="Proteomes" id="UP000078543"/>
    </source>
</evidence>
<dbReference type="AlphaFoldDB" id="A0A178MJN7"/>
<evidence type="ECO:0000313" key="3">
    <source>
        <dbReference type="EMBL" id="OAN48952.1"/>
    </source>
</evidence>
<dbReference type="SUPFAM" id="SSF88874">
    <property type="entry name" value="Receptor-binding domain of short tail fibre protein gp12"/>
    <property type="match status" value="1"/>
</dbReference>
<protein>
    <recommendedName>
        <fullName evidence="2">Phage tail collar domain-containing protein</fullName>
    </recommendedName>
</protein>
<evidence type="ECO:0000259" key="2">
    <source>
        <dbReference type="Pfam" id="PF07484"/>
    </source>
</evidence>
<comment type="caution">
    <text evidence="3">The sequence shown here is derived from an EMBL/GenBank/DDBJ whole genome shotgun (WGS) entry which is preliminary data.</text>
</comment>
<feature type="chain" id="PRO_5008092011" description="Phage tail collar domain-containing protein" evidence="1">
    <location>
        <begin position="20"/>
        <end position="247"/>
    </location>
</feature>
<dbReference type="STRING" id="1437059.A6A05_02915"/>
<organism evidence="3 4">
    <name type="scientific">Magnetospirillum moscoviense</name>
    <dbReference type="NCBI Taxonomy" id="1437059"/>
    <lineage>
        <taxon>Bacteria</taxon>
        <taxon>Pseudomonadati</taxon>
        <taxon>Pseudomonadota</taxon>
        <taxon>Alphaproteobacteria</taxon>
        <taxon>Rhodospirillales</taxon>
        <taxon>Rhodospirillaceae</taxon>
        <taxon>Magnetospirillum</taxon>
    </lineage>
</organism>
<dbReference type="Pfam" id="PF07484">
    <property type="entry name" value="Collar"/>
    <property type="match status" value="1"/>
</dbReference>
<dbReference type="EMBL" id="LWQU01000152">
    <property type="protein sequence ID" value="OAN48952.1"/>
    <property type="molecule type" value="Genomic_DNA"/>
</dbReference>
<keyword evidence="1" id="KW-0732">Signal</keyword>
<gene>
    <name evidence="3" type="ORF">A6A05_02915</name>
</gene>
<reference evidence="3 4" key="1">
    <citation type="submission" date="2016-04" db="EMBL/GenBank/DDBJ databases">
        <title>Draft genome sequence of freshwater magnetotactic bacteria Magnetospirillum marisnigri SP-1 and Magnetospirillum moscoviense BB-1.</title>
        <authorList>
            <person name="Koziaeva V."/>
            <person name="Dziuba M.V."/>
            <person name="Ivanov T.M."/>
            <person name="Kuznetsov B."/>
            <person name="Grouzdev D.S."/>
        </authorList>
    </citation>
    <scope>NUCLEOTIDE SEQUENCE [LARGE SCALE GENOMIC DNA]</scope>
    <source>
        <strain evidence="3 4">BB-1</strain>
    </source>
</reference>
<name>A0A178MJN7_9PROT</name>
<sequence>MLAAAVAAGAFGAANPALACDAQPYMGTVCFVAEKFCPVGFLPADGRVVNVNDYQALFALYGNIYGGNGGTTFGLPNLLSRAPVGAGLVSPADPNVPSKVNLGQLRGVESLALTQAQMPAHTHAATFTGQVTPVTLQPKLQVVSNNTAAAAAVPSDAYPYLAGSPGGGPSARKTWTGTMTNPVNVGGISIALSGLPSTAGGPTVVNSIAGGYQNGAEFKNMVINMIPPELAMTACVAVTGIFPVNPN</sequence>
<proteinExistence type="predicted"/>
<accession>A0A178MJN7</accession>
<dbReference type="Proteomes" id="UP000078543">
    <property type="component" value="Unassembled WGS sequence"/>
</dbReference>
<feature type="signal peptide" evidence="1">
    <location>
        <begin position="1"/>
        <end position="19"/>
    </location>
</feature>